<keyword evidence="1" id="KW-0479">Metal-binding</keyword>
<evidence type="ECO:0000313" key="6">
    <source>
        <dbReference type="EMBL" id="CAE6493657.1"/>
    </source>
</evidence>
<evidence type="ECO:0000256" key="1">
    <source>
        <dbReference type="ARBA" id="ARBA00022723"/>
    </source>
</evidence>
<dbReference type="EMBL" id="CAJMXA010003324">
    <property type="protein sequence ID" value="CAE6493657.1"/>
    <property type="molecule type" value="Genomic_DNA"/>
</dbReference>
<comment type="caution">
    <text evidence="6">The sequence shown here is derived from an EMBL/GenBank/DDBJ whole genome shotgun (WGS) entry which is preliminary data.</text>
</comment>
<dbReference type="PROSITE" id="PS50865">
    <property type="entry name" value="ZF_MYND_2"/>
    <property type="match status" value="1"/>
</dbReference>
<gene>
    <name evidence="6" type="ORF">RDB_LOCUS104155</name>
</gene>
<dbReference type="Gene3D" id="6.10.140.2220">
    <property type="match status" value="1"/>
</dbReference>
<evidence type="ECO:0000259" key="5">
    <source>
        <dbReference type="PROSITE" id="PS50865"/>
    </source>
</evidence>
<name>A0A8H3CS90_9AGAM</name>
<evidence type="ECO:0000256" key="4">
    <source>
        <dbReference type="PROSITE-ProRule" id="PRU00134"/>
    </source>
</evidence>
<evidence type="ECO:0000256" key="3">
    <source>
        <dbReference type="ARBA" id="ARBA00022833"/>
    </source>
</evidence>
<keyword evidence="2 4" id="KW-0863">Zinc-finger</keyword>
<dbReference type="Proteomes" id="UP000663853">
    <property type="component" value="Unassembled WGS sequence"/>
</dbReference>
<evidence type="ECO:0000313" key="7">
    <source>
        <dbReference type="Proteomes" id="UP000663853"/>
    </source>
</evidence>
<dbReference type="InterPro" id="IPR002893">
    <property type="entry name" value="Znf_MYND"/>
</dbReference>
<dbReference type="GO" id="GO:0008270">
    <property type="term" value="F:zinc ion binding"/>
    <property type="evidence" value="ECO:0007669"/>
    <property type="project" value="UniProtKB-KW"/>
</dbReference>
<feature type="domain" description="MYND-type" evidence="5">
    <location>
        <begin position="374"/>
        <end position="418"/>
    </location>
</feature>
<dbReference type="AlphaFoldDB" id="A0A8H3CS90"/>
<reference evidence="6" key="1">
    <citation type="submission" date="2021-01" db="EMBL/GenBank/DDBJ databases">
        <authorList>
            <person name="Kaushik A."/>
        </authorList>
    </citation>
    <scope>NUCLEOTIDE SEQUENCE</scope>
    <source>
        <strain evidence="6">AG6-10EEA</strain>
    </source>
</reference>
<dbReference type="SUPFAM" id="SSF144232">
    <property type="entry name" value="HIT/MYND zinc finger-like"/>
    <property type="match status" value="1"/>
</dbReference>
<proteinExistence type="predicted"/>
<protein>
    <recommendedName>
        <fullName evidence="5">MYND-type domain-containing protein</fullName>
    </recommendedName>
</protein>
<keyword evidence="3" id="KW-0862">Zinc</keyword>
<accession>A0A8H3CS90</accession>
<evidence type="ECO:0000256" key="2">
    <source>
        <dbReference type="ARBA" id="ARBA00022771"/>
    </source>
</evidence>
<organism evidence="6 7">
    <name type="scientific">Rhizoctonia solani</name>
    <dbReference type="NCBI Taxonomy" id="456999"/>
    <lineage>
        <taxon>Eukaryota</taxon>
        <taxon>Fungi</taxon>
        <taxon>Dikarya</taxon>
        <taxon>Basidiomycota</taxon>
        <taxon>Agaricomycotina</taxon>
        <taxon>Agaricomycetes</taxon>
        <taxon>Cantharellales</taxon>
        <taxon>Ceratobasidiaceae</taxon>
        <taxon>Rhizoctonia</taxon>
    </lineage>
</organism>
<sequence>MAQVHPVWGRPFEQYIDSYNVEATKHRITWRHDFELDAARLEAAEVTQKLYELAGEWEKVDTRKLDGYITLPMLKSLDKLSYSPITLVDFGHTAHISGCIKLLWAASKSAQRSGQSAIFSHEYGYLCFRIIMTTIGVCILQRLDQFSETLHKMLTDPSADLAATISRRVSELIEEEVGASTNERYFDRILGWAKFKDHPVQEPFAIRSDMWMLLNLLYDDRKHFLSLCTSTYSLGLSGLMFLLWRYHRFDWDYLKFLGKCSTSGQTALRQIVDEIVENDFVELALRVVLMLDMKNYDVSDEHGLSIEYYRILSHIFQDAGYDWYLRWRRTLTGLTEGEMSFLFVAGKSLGMIIAGLQQGFNIQEFEHPPGTCSYSRCAQPAGARHACGICMCLFYCSIRCQAADWRGTTPQNPHKKLCPGDLKSMTPQQLLKSLRDHGHLAAMDVTGMDLSTIFH</sequence>